<dbReference type="Proteomes" id="UP001165289">
    <property type="component" value="Unassembled WGS sequence"/>
</dbReference>
<dbReference type="GO" id="GO:0016020">
    <property type="term" value="C:membrane"/>
    <property type="evidence" value="ECO:0007669"/>
    <property type="project" value="InterPro"/>
</dbReference>
<gene>
    <name evidence="3" type="ORF">LOD99_3329</name>
</gene>
<keyword evidence="4" id="KW-1185">Reference proteome</keyword>
<organism evidence="3 4">
    <name type="scientific">Oopsacas minuta</name>
    <dbReference type="NCBI Taxonomy" id="111878"/>
    <lineage>
        <taxon>Eukaryota</taxon>
        <taxon>Metazoa</taxon>
        <taxon>Porifera</taxon>
        <taxon>Hexactinellida</taxon>
        <taxon>Hexasterophora</taxon>
        <taxon>Lyssacinosida</taxon>
        <taxon>Leucopsacidae</taxon>
        <taxon>Oopsacas</taxon>
    </lineage>
</organism>
<feature type="transmembrane region" description="Helical" evidence="2">
    <location>
        <begin position="519"/>
        <end position="538"/>
    </location>
</feature>
<dbReference type="GO" id="GO:0042910">
    <property type="term" value="F:xenobiotic transmembrane transporter activity"/>
    <property type="evidence" value="ECO:0007669"/>
    <property type="project" value="InterPro"/>
</dbReference>
<feature type="transmembrane region" description="Helical" evidence="2">
    <location>
        <begin position="180"/>
        <end position="199"/>
    </location>
</feature>
<evidence type="ECO:0000313" key="4">
    <source>
        <dbReference type="Proteomes" id="UP001165289"/>
    </source>
</evidence>
<feature type="transmembrane region" description="Helical" evidence="2">
    <location>
        <begin position="149"/>
        <end position="168"/>
    </location>
</feature>
<evidence type="ECO:0000256" key="1">
    <source>
        <dbReference type="ARBA" id="ARBA00010199"/>
    </source>
</evidence>
<keyword evidence="2" id="KW-1133">Transmembrane helix</keyword>
<feature type="transmembrane region" description="Helical" evidence="2">
    <location>
        <begin position="431"/>
        <end position="454"/>
    </location>
</feature>
<feature type="transmembrane region" description="Helical" evidence="2">
    <location>
        <begin position="26"/>
        <end position="51"/>
    </location>
</feature>
<sequence>MRFFSDQFKRKLSVIYRHWFSEEVRWIWALIWPNFVTNQCFTFILTSGPIIFAGKILDSTTMLAGVTFCVTFFLIVAFMPLYGVASSLDTLATQAFGAKDYKMLGIYLQRGMLILFILCMPISAILLQLEELLLLIGEDTEIASISAKMMLYSLLLLPLLTMVIFVKVAEAQSIVIPTALLLLMGAIIDVLATIIILYLMTKSVIGLAVGGFVSMLLTFGLFLVYMYMSGIMKKIWGGFSWRAFCGWPEILLLGLPISIGLVTDAVIVELGSFLVGLGDDKPAIQISIYAILICLSDFLELCSYAVFIGVSVRVGNLVGAGEIARSKRAAVTGVIISLVMTGTILLLMCIPKNYIGYLFVSDKEVVEGISELVVYLIPTSLLMALVYALNGVLSGYGKQWVIIIQVIVALLVGLPISLVLTGYGWGARGYWIGVIAGYIVKFLVALLINFYYLFCAKIMRISSEQTQNDEERVPLVAGVETTVENLTMFNQVKEKLTVKFSMSWSYSYIGKKSRILCKWLIPIFYVLFCLSFFVSLITCKYSDMEHIIHVHTHLKYSVRVCCMRFVFNNSNSSNTSGF</sequence>
<dbReference type="PANTHER" id="PTHR11206">
    <property type="entry name" value="MULTIDRUG RESISTANCE PROTEIN"/>
    <property type="match status" value="1"/>
</dbReference>
<feature type="transmembrane region" description="Helical" evidence="2">
    <location>
        <begin position="368"/>
        <end position="389"/>
    </location>
</feature>
<protein>
    <recommendedName>
        <fullName evidence="2">Multidrug and toxin extrusion protein</fullName>
    </recommendedName>
</protein>
<reference evidence="3 4" key="1">
    <citation type="journal article" date="2023" name="BMC Biol.">
        <title>The compact genome of the sponge Oopsacas minuta (Hexactinellida) is lacking key metazoan core genes.</title>
        <authorList>
            <person name="Santini S."/>
            <person name="Schenkelaars Q."/>
            <person name="Jourda C."/>
            <person name="Duchesne M."/>
            <person name="Belahbib H."/>
            <person name="Rocher C."/>
            <person name="Selva M."/>
            <person name="Riesgo A."/>
            <person name="Vervoort M."/>
            <person name="Leys S.P."/>
            <person name="Kodjabachian L."/>
            <person name="Le Bivic A."/>
            <person name="Borchiellini C."/>
            <person name="Claverie J.M."/>
            <person name="Renard E."/>
        </authorList>
    </citation>
    <scope>NUCLEOTIDE SEQUENCE [LARGE SCALE GENOMIC DNA]</scope>
    <source>
        <strain evidence="3">SPO-2</strain>
    </source>
</reference>
<dbReference type="AlphaFoldDB" id="A0AAV7JY39"/>
<dbReference type="InterPro" id="IPR002528">
    <property type="entry name" value="MATE_fam"/>
</dbReference>
<feature type="transmembrane region" description="Helical" evidence="2">
    <location>
        <begin position="329"/>
        <end position="348"/>
    </location>
</feature>
<feature type="transmembrane region" description="Helical" evidence="2">
    <location>
        <begin position="106"/>
        <end position="129"/>
    </location>
</feature>
<dbReference type="Pfam" id="PF01554">
    <property type="entry name" value="MatE"/>
    <property type="match status" value="2"/>
</dbReference>
<feature type="transmembrane region" description="Helical" evidence="2">
    <location>
        <begin position="63"/>
        <end position="85"/>
    </location>
</feature>
<comment type="similarity">
    <text evidence="1 2">Belongs to the multi antimicrobial extrusion (MATE) (TC 2.A.66.1) family.</text>
</comment>
<dbReference type="EMBL" id="JAKMXF010000255">
    <property type="protein sequence ID" value="KAI6653826.1"/>
    <property type="molecule type" value="Genomic_DNA"/>
</dbReference>
<feature type="transmembrane region" description="Helical" evidence="2">
    <location>
        <begin position="250"/>
        <end position="274"/>
    </location>
</feature>
<evidence type="ECO:0000256" key="2">
    <source>
        <dbReference type="RuleBase" id="RU004914"/>
    </source>
</evidence>
<accession>A0AAV7JY39</accession>
<keyword evidence="2" id="KW-0472">Membrane</keyword>
<proteinExistence type="inferred from homology"/>
<dbReference type="GO" id="GO:0015297">
    <property type="term" value="F:antiporter activity"/>
    <property type="evidence" value="ECO:0007669"/>
    <property type="project" value="InterPro"/>
</dbReference>
<feature type="transmembrane region" description="Helical" evidence="2">
    <location>
        <begin position="401"/>
        <end position="425"/>
    </location>
</feature>
<comment type="caution">
    <text evidence="3">The sequence shown here is derived from an EMBL/GenBank/DDBJ whole genome shotgun (WGS) entry which is preliminary data.</text>
</comment>
<evidence type="ECO:0000313" key="3">
    <source>
        <dbReference type="EMBL" id="KAI6653826.1"/>
    </source>
</evidence>
<feature type="transmembrane region" description="Helical" evidence="2">
    <location>
        <begin position="205"/>
        <end position="229"/>
    </location>
</feature>
<name>A0AAV7JY39_9METZ</name>
<keyword evidence="2" id="KW-0812">Transmembrane</keyword>
<feature type="transmembrane region" description="Helical" evidence="2">
    <location>
        <begin position="286"/>
        <end position="308"/>
    </location>
</feature>